<proteinExistence type="inferred from homology"/>
<evidence type="ECO:0000256" key="3">
    <source>
        <dbReference type="SAM" id="SignalP"/>
    </source>
</evidence>
<dbReference type="AlphaFoldDB" id="A0A9D9NCQ9"/>
<evidence type="ECO:0000313" key="4">
    <source>
        <dbReference type="EMBL" id="MBO8468603.1"/>
    </source>
</evidence>
<comment type="similarity">
    <text evidence="2">Belongs to the bacterial solute-binding protein 1 family.</text>
</comment>
<gene>
    <name evidence="4" type="ORF">IAA72_02310</name>
</gene>
<dbReference type="InterPro" id="IPR006059">
    <property type="entry name" value="SBP"/>
</dbReference>
<feature type="signal peptide" evidence="3">
    <location>
        <begin position="1"/>
        <end position="20"/>
    </location>
</feature>
<feature type="chain" id="PRO_5039457689" evidence="3">
    <location>
        <begin position="21"/>
        <end position="428"/>
    </location>
</feature>
<reference evidence="4" key="2">
    <citation type="journal article" date="2021" name="PeerJ">
        <title>Extensive microbial diversity within the chicken gut microbiome revealed by metagenomics and culture.</title>
        <authorList>
            <person name="Gilroy R."/>
            <person name="Ravi A."/>
            <person name="Getino M."/>
            <person name="Pursley I."/>
            <person name="Horton D.L."/>
            <person name="Alikhan N.F."/>
            <person name="Baker D."/>
            <person name="Gharbi K."/>
            <person name="Hall N."/>
            <person name="Watson M."/>
            <person name="Adriaenssens E.M."/>
            <person name="Foster-Nyarko E."/>
            <person name="Jarju S."/>
            <person name="Secka A."/>
            <person name="Antonio M."/>
            <person name="Oren A."/>
            <person name="Chaudhuri R.R."/>
            <person name="La Ragione R."/>
            <person name="Hildebrand F."/>
            <person name="Pallen M.J."/>
        </authorList>
    </citation>
    <scope>NUCLEOTIDE SEQUENCE</scope>
    <source>
        <strain evidence="4">14700</strain>
    </source>
</reference>
<sequence>MKKALLVMLSVLLAVSAVFAGGAKEGSSDGSLRFMWWGGDARNAATVDVINKYMEENPEISIAAEINSDSGYVDKVAVMLASGTAPDIMQQNVDAVPDFVSRGDFFVDFNQYPELFDTSAFDANFLKNFGTFDGKLLAIPTGISGLAMIANNEAAEACGIDLTKQITWDSMLADGAKLHQEHPDYYYINVDTKILTEYVLRPYLRQMTGNKFLVDETKELGFTRDQLVEALSYIDQCYKQGVFQPAQESATFKQQTQNNPLWINGKFVFGWAASSNANLLMEAIPGGSFTAVKMPLAEDRVNDGYFVDTPQYMTVYSKSKNVEEAIKFLNYFYNNPEAQSILKDVRSVPPTSTARQICADNGILDPVIMQAVDYAQGMNGTSDKGFSTAPEVIQIQEDAIESVAYGTATPEQAADRAITLLEDYLSRQ</sequence>
<dbReference type="GO" id="GO:0042597">
    <property type="term" value="C:periplasmic space"/>
    <property type="evidence" value="ECO:0007669"/>
    <property type="project" value="UniProtKB-SubCell"/>
</dbReference>
<dbReference type="PANTHER" id="PTHR43649:SF17">
    <property type="entry name" value="ABC TRANSPORTER SOLUTE BINDING PROTEIN-SUGAR TRANSPORT"/>
    <property type="match status" value="1"/>
</dbReference>
<comment type="subcellular location">
    <subcellularLocation>
        <location evidence="1">Periplasm</location>
    </subcellularLocation>
</comment>
<dbReference type="Pfam" id="PF13416">
    <property type="entry name" value="SBP_bac_8"/>
    <property type="match status" value="1"/>
</dbReference>
<dbReference type="PANTHER" id="PTHR43649">
    <property type="entry name" value="ARABINOSE-BINDING PROTEIN-RELATED"/>
    <property type="match status" value="1"/>
</dbReference>
<reference evidence="4" key="1">
    <citation type="submission" date="2020-10" db="EMBL/GenBank/DDBJ databases">
        <authorList>
            <person name="Gilroy R."/>
        </authorList>
    </citation>
    <scope>NUCLEOTIDE SEQUENCE</scope>
    <source>
        <strain evidence="4">14700</strain>
    </source>
</reference>
<dbReference type="Proteomes" id="UP000810292">
    <property type="component" value="Unassembled WGS sequence"/>
</dbReference>
<accession>A0A9D9NCQ9</accession>
<name>A0A9D9NCQ9_9SPIO</name>
<protein>
    <submittedName>
        <fullName evidence="4">Carbohydrate ABC transporter substrate-binding protein</fullName>
    </submittedName>
</protein>
<keyword evidence="3" id="KW-0732">Signal</keyword>
<dbReference type="InterPro" id="IPR050490">
    <property type="entry name" value="Bact_solute-bd_prot1"/>
</dbReference>
<organism evidence="4 5">
    <name type="scientific">Candidatus Ornithospirochaeta stercoravium</name>
    <dbReference type="NCBI Taxonomy" id="2840897"/>
    <lineage>
        <taxon>Bacteria</taxon>
        <taxon>Pseudomonadati</taxon>
        <taxon>Spirochaetota</taxon>
        <taxon>Spirochaetia</taxon>
        <taxon>Spirochaetales</taxon>
        <taxon>Spirochaetaceae</taxon>
        <taxon>Spirochaetaceae incertae sedis</taxon>
        <taxon>Candidatus Ornithospirochaeta</taxon>
    </lineage>
</organism>
<evidence type="ECO:0000313" key="5">
    <source>
        <dbReference type="Proteomes" id="UP000810292"/>
    </source>
</evidence>
<dbReference type="SUPFAM" id="SSF53850">
    <property type="entry name" value="Periplasmic binding protein-like II"/>
    <property type="match status" value="1"/>
</dbReference>
<comment type="caution">
    <text evidence="4">The sequence shown here is derived from an EMBL/GenBank/DDBJ whole genome shotgun (WGS) entry which is preliminary data.</text>
</comment>
<evidence type="ECO:0000256" key="1">
    <source>
        <dbReference type="ARBA" id="ARBA00004418"/>
    </source>
</evidence>
<evidence type="ECO:0000256" key="2">
    <source>
        <dbReference type="ARBA" id="ARBA00008520"/>
    </source>
</evidence>
<dbReference type="EMBL" id="JADIMF010000035">
    <property type="protein sequence ID" value="MBO8468603.1"/>
    <property type="molecule type" value="Genomic_DNA"/>
</dbReference>
<dbReference type="Gene3D" id="3.40.190.10">
    <property type="entry name" value="Periplasmic binding protein-like II"/>
    <property type="match status" value="2"/>
</dbReference>